<dbReference type="PANTHER" id="PTHR43685">
    <property type="entry name" value="GLYCOSYLTRANSFERASE"/>
    <property type="match status" value="1"/>
</dbReference>
<dbReference type="Gene3D" id="3.40.50.2000">
    <property type="entry name" value="Glycogen Phosphorylase B"/>
    <property type="match status" value="1"/>
</dbReference>
<feature type="domain" description="Glycosyltransferase 2-like" evidence="1">
    <location>
        <begin position="734"/>
        <end position="861"/>
    </location>
</feature>
<dbReference type="PANTHER" id="PTHR43685:SF13">
    <property type="entry name" value="O ANTIGEN BIOSYNTHESIS RHAMNOSYLTRANSFERASE RFBN"/>
    <property type="match status" value="1"/>
</dbReference>
<comment type="caution">
    <text evidence="3">The sequence shown here is derived from an EMBL/GenBank/DDBJ whole genome shotgun (WGS) entry which is preliminary data.</text>
</comment>
<dbReference type="Gene3D" id="3.40.50.11090">
    <property type="match status" value="1"/>
</dbReference>
<dbReference type="Pfam" id="PF22772">
    <property type="entry name" value="WsaF_C"/>
    <property type="match status" value="1"/>
</dbReference>
<sequence length="1031" mass="116029">MLGKENDCYDHFIKRGQYENRDPAPGFDIHAYRGKIAAQTGLLANPIYHFVKVGLGQGVQTLPADAIVLDSTPGHREELPQLTLGVHAHCYYPELITELLPRFLSFPPRTRFVATVVSEADRGFIEQVCKREAFPFPLDVRVVPNRGRDLAPFIVGCRDLWLDCDLLLHVHTKRSPHISWGDAWRRYLLDQTMGSRGLVDAVLRRFTAEPDLGCLYPRNYCAIRRHTLKAFDQSGIGLILSHLGQGMPGSGATEYPAGSMAWYRTAPLRPFVEAFGSLAHFEDEAQQVDATFAHALERGLPLAVRAAGSRVVSYVTPVRVGPASLTGLPEREDSAAAVPARWHRDTPWIARQAPKPLAPLFRTFNPRALDIHWILPSFGPGAGGHMTIFRIVELLERFGHRQTLWLQNAVQFRDQAEAKRRIQQWYRPVSDRLHVRFLPEDVRELAGDVLIATDCWTAFPAAQTTNFKERFYFVQDHEPSFHPTGEMQLIAESTYEFGFPTLCAGRWLEGLMRDRGLWARSWDLCADHDVYYPGTPRARGDDPVRIAFYARPYTPRRAVALGFAAFEELHRRGVRLHVELFGEANLKFDFAFPHTQHGILTPAELADLYRESDLGVVFSTTNYSLIPLEMMACNLPVVEIDAPSTRAIFRGGEVTFTKQAPYQIADAIQSLIADPERQARQVRQGRAFVDRTSWETSARAIEAGLLERLDEIGCTRIPLDALAKPAVHAPRKATVFIPTYNAGPDFQGVLNAVTRQVCDFAYDVLIIDSGSSDDTLDRARPFTSHNLHVETIPNAEFQHGRTRNRGIAQSDGEYVAILTQDACPKDERWLANLIAGFNRGPKVAGVIGRHEAYPAHDVFTKRDMTEMFDGLALLPAVTDREIGLPSYIYPGGRMWRMLMQFYSDNNSAIWREAWKIIPYPEIAWGEDQVWADEMLRVGFQKAYVDDAIVFHSHAFDLENHTKTATTEGQFWGQYFGFDLHPDATAAIAAMDARDRAYAIRAGADATALEHRQLLNRATVNGRIAGYRASQT</sequence>
<accession>A0ABU0HNC8</accession>
<evidence type="ECO:0000313" key="4">
    <source>
        <dbReference type="Proteomes" id="UP001236369"/>
    </source>
</evidence>
<dbReference type="EMBL" id="JAUSVV010000004">
    <property type="protein sequence ID" value="MDQ0443006.1"/>
    <property type="molecule type" value="Genomic_DNA"/>
</dbReference>
<dbReference type="Gene3D" id="3.90.550.10">
    <property type="entry name" value="Spore Coat Polysaccharide Biosynthesis Protein SpsA, Chain A"/>
    <property type="match status" value="1"/>
</dbReference>
<dbReference type="CDD" id="cd00761">
    <property type="entry name" value="Glyco_tranf_GTA_type"/>
    <property type="match status" value="1"/>
</dbReference>
<gene>
    <name evidence="3" type="ORF">QO016_002503</name>
</gene>
<dbReference type="InterPro" id="IPR001173">
    <property type="entry name" value="Glyco_trans_2-like"/>
</dbReference>
<keyword evidence="4" id="KW-1185">Reference proteome</keyword>
<evidence type="ECO:0000313" key="3">
    <source>
        <dbReference type="EMBL" id="MDQ0443006.1"/>
    </source>
</evidence>
<name>A0ABU0HNC8_9HYPH</name>
<dbReference type="SUPFAM" id="SSF53756">
    <property type="entry name" value="UDP-Glycosyltransferase/glycogen phosphorylase"/>
    <property type="match status" value="1"/>
</dbReference>
<organism evidence="3 4">
    <name type="scientific">Methylobacterium persicinum</name>
    <dbReference type="NCBI Taxonomy" id="374426"/>
    <lineage>
        <taxon>Bacteria</taxon>
        <taxon>Pseudomonadati</taxon>
        <taxon>Pseudomonadota</taxon>
        <taxon>Alphaproteobacteria</taxon>
        <taxon>Hyphomicrobiales</taxon>
        <taxon>Methylobacteriaceae</taxon>
        <taxon>Methylobacterium</taxon>
    </lineage>
</organism>
<dbReference type="InterPro" id="IPR007739">
    <property type="entry name" value="RgpF"/>
</dbReference>
<dbReference type="Pfam" id="PF00535">
    <property type="entry name" value="Glycos_transf_2"/>
    <property type="match status" value="1"/>
</dbReference>
<dbReference type="SUPFAM" id="SSF53448">
    <property type="entry name" value="Nucleotide-diphospho-sugar transferases"/>
    <property type="match status" value="1"/>
</dbReference>
<reference evidence="3 4" key="1">
    <citation type="submission" date="2023-07" db="EMBL/GenBank/DDBJ databases">
        <title>Genomic Encyclopedia of Type Strains, Phase IV (KMG-IV): sequencing the most valuable type-strain genomes for metagenomic binning, comparative biology and taxonomic classification.</title>
        <authorList>
            <person name="Goeker M."/>
        </authorList>
    </citation>
    <scope>NUCLEOTIDE SEQUENCE [LARGE SCALE GENOMIC DNA]</scope>
    <source>
        <strain evidence="3 4">DSM 19562</strain>
    </source>
</reference>
<evidence type="ECO:0000259" key="2">
    <source>
        <dbReference type="Pfam" id="PF22772"/>
    </source>
</evidence>
<dbReference type="InterPro" id="IPR055050">
    <property type="entry name" value="WsaF_C"/>
</dbReference>
<dbReference type="RefSeq" id="WP_238252566.1">
    <property type="nucleotide sequence ID" value="NZ_BPQX01000056.1"/>
</dbReference>
<protein>
    <submittedName>
        <fullName evidence="3">Glycosyltransferase involved in cell wall biosynthesis/GT2 family glycosyltransferase</fullName>
    </submittedName>
</protein>
<evidence type="ECO:0000259" key="1">
    <source>
        <dbReference type="Pfam" id="PF00535"/>
    </source>
</evidence>
<dbReference type="Pfam" id="PF05045">
    <property type="entry name" value="RgpF"/>
    <property type="match status" value="1"/>
</dbReference>
<feature type="domain" description="WsaF C-terminal" evidence="2">
    <location>
        <begin position="545"/>
        <end position="639"/>
    </location>
</feature>
<dbReference type="InterPro" id="IPR050834">
    <property type="entry name" value="Glycosyltransf_2"/>
</dbReference>
<dbReference type="Proteomes" id="UP001236369">
    <property type="component" value="Unassembled WGS sequence"/>
</dbReference>
<dbReference type="InterPro" id="IPR029044">
    <property type="entry name" value="Nucleotide-diphossugar_trans"/>
</dbReference>
<dbReference type="CDD" id="cd03801">
    <property type="entry name" value="GT4_PimA-like"/>
    <property type="match status" value="1"/>
</dbReference>
<proteinExistence type="predicted"/>